<evidence type="ECO:0000256" key="1">
    <source>
        <dbReference type="ARBA" id="ARBA00004496"/>
    </source>
</evidence>
<dbReference type="InterPro" id="IPR009008">
    <property type="entry name" value="Val/Leu/Ile-tRNA-synth_edit"/>
</dbReference>
<sequence>MDYQALEGNYTPGQFEEEIYQYWLKEGFFESRINPKKKPYTIVMPPPNVTGILTMGHILNNTIQDVLIRYYRMNGYEACWIPGTDHASIATEAKVTKYLAEKGINKWEIGREKFLEYAWEWKNKYGGIIIDQLKKLGTSCDWKRERFTMDDGYYKAVIHAFVKLYKKGYIYRGYRLVNWCPVSKSAISDEEVYYEEVEGHLWHFRYPIKGTDSYVVVATTRPETMLGDTAVAVNPNDKRYRHLIGKTVVLPLAEREIPIIADDYVDPEFGTGVVKITPAHDPNDYEIALRHDLPIVNIMNPDATLNDLVPEDFRGLDRYEAREAVVEAMKERKLLEKIEKYTHKVGYSERGHVPIEYYLSEQWYMKMSELVKPAIEVVKKGEITFYPERWTKVYFHWLENIKDWCISRQLWWGHRIPVYYCDACGFMDAFEEDPGKCPKCGMKLRQDPDVLDTWASSWIWPFAVHDWPNPDPNLDYYYPTDTLVTGPDIIFFWVARMIIAGMEFLGKIPFKRVYFTGIVRDDLGRKMSKSLGNSPDPLDVIRDYGADALRYTMTRLAPLGNDILYSNEKCELGRNFANKIWNASKFILSHLTGKPLPSLENIPLDIFDKWILTRYQETIKAVRQSIEDFHFNEATVQLYDFIWDDFCSWYIEVSKVTLTHGDEDSKQAKRRILLHVLEGSLKLLHPFMPFVTERIYLTLPRYEKTIVYAPYPVFDGKYLFEDEKAQARLIQEVIYVIRNVRGENKIAPGETVKAFCIVENKADKALLERYTSFVEKLAKSTLEFIERREPKPMEGVGHGKGFDIYISLEGSIDKDKELARFEEELTRLQNQKKATEAKLANPNFTNKAPEAIVQKEKDKLNYYSQEIEKISKIIESLKG</sequence>
<keyword evidence="6 12" id="KW-0067">ATP-binding</keyword>
<evidence type="ECO:0000256" key="6">
    <source>
        <dbReference type="ARBA" id="ARBA00022840"/>
    </source>
</evidence>
<dbReference type="NCBIfam" id="NF004349">
    <property type="entry name" value="PRK05729.1"/>
    <property type="match status" value="1"/>
</dbReference>
<feature type="coiled-coil region" evidence="12">
    <location>
        <begin position="811"/>
        <end position="838"/>
    </location>
</feature>
<comment type="similarity">
    <text evidence="11 12">Belongs to the class-I aminoacyl-tRNA synthetase family. ValS type 1 subfamily.</text>
</comment>
<gene>
    <name evidence="12" type="primary">valS</name>
    <name evidence="16" type="ORF">KDW03_04440</name>
</gene>
<comment type="caution">
    <text evidence="12">Lacks conserved residue(s) required for the propagation of feature annotation.</text>
</comment>
<reference evidence="16" key="1">
    <citation type="submission" date="2021-04" db="EMBL/GenBank/DDBJ databases">
        <authorList>
            <person name="Postec A."/>
        </authorList>
    </citation>
    <scope>NUCLEOTIDE SEQUENCE</scope>
    <source>
        <strain evidence="16">F1F22</strain>
    </source>
</reference>
<keyword evidence="17" id="KW-1185">Reference proteome</keyword>
<comment type="domain">
    <text evidence="12">The C-terminal coiled-coil domain is crucial for aminoacylation activity.</text>
</comment>
<dbReference type="EMBL" id="CP073355">
    <property type="protein sequence ID" value="URA11056.1"/>
    <property type="molecule type" value="Genomic_DNA"/>
</dbReference>
<comment type="subunit">
    <text evidence="2 12">Monomer.</text>
</comment>
<dbReference type="InterPro" id="IPR014729">
    <property type="entry name" value="Rossmann-like_a/b/a_fold"/>
</dbReference>
<dbReference type="InterPro" id="IPR033705">
    <property type="entry name" value="Anticodon_Ia_Val"/>
</dbReference>
<dbReference type="InterPro" id="IPR019499">
    <property type="entry name" value="Val-tRNA_synth_tRNA-bd"/>
</dbReference>
<comment type="domain">
    <text evidence="12">ValRS has two distinct active sites: one for aminoacylation and one for editing. The misactivated threonine is translocated from the active site to the editing site.</text>
</comment>
<evidence type="ECO:0000256" key="12">
    <source>
        <dbReference type="HAMAP-Rule" id="MF_02004"/>
    </source>
</evidence>
<keyword evidence="8 12" id="KW-0175">Coiled coil</keyword>
<dbReference type="CDD" id="cd00817">
    <property type="entry name" value="ValRS_core"/>
    <property type="match status" value="1"/>
</dbReference>
<dbReference type="PANTHER" id="PTHR11946:SF93">
    <property type="entry name" value="VALINE--TRNA LIGASE, CHLOROPLASTIC_MITOCHONDRIAL 2"/>
    <property type="match status" value="1"/>
</dbReference>
<feature type="short sequence motif" description="'KMSKS' region" evidence="12">
    <location>
        <begin position="526"/>
        <end position="530"/>
    </location>
</feature>
<dbReference type="InterPro" id="IPR001412">
    <property type="entry name" value="aa-tRNA-synth_I_CS"/>
</dbReference>
<evidence type="ECO:0000256" key="8">
    <source>
        <dbReference type="ARBA" id="ARBA00023054"/>
    </source>
</evidence>
<dbReference type="InterPro" id="IPR010978">
    <property type="entry name" value="tRNA-bd_arm"/>
</dbReference>
<dbReference type="SUPFAM" id="SSF47323">
    <property type="entry name" value="Anticodon-binding domain of a subclass of class I aminoacyl-tRNA synthetases"/>
    <property type="match status" value="1"/>
</dbReference>
<dbReference type="GO" id="GO:0005829">
    <property type="term" value="C:cytosol"/>
    <property type="evidence" value="ECO:0007669"/>
    <property type="project" value="TreeGrafter"/>
</dbReference>
<dbReference type="Proteomes" id="UP001056539">
    <property type="component" value="Chromosome"/>
</dbReference>
<dbReference type="Pfam" id="PF00133">
    <property type="entry name" value="tRNA-synt_1"/>
    <property type="match status" value="1"/>
</dbReference>
<dbReference type="InterPro" id="IPR013155">
    <property type="entry name" value="M/V/L/I-tRNA-synth_anticd-bd"/>
</dbReference>
<dbReference type="Pfam" id="PF10458">
    <property type="entry name" value="Val_tRNA-synt_C"/>
    <property type="match status" value="1"/>
</dbReference>
<keyword evidence="4 12" id="KW-0436">Ligase</keyword>
<comment type="catalytic activity">
    <reaction evidence="10 12">
        <text>tRNA(Val) + L-valine + ATP = L-valyl-tRNA(Val) + AMP + diphosphate</text>
        <dbReference type="Rhea" id="RHEA:10704"/>
        <dbReference type="Rhea" id="RHEA-COMP:9672"/>
        <dbReference type="Rhea" id="RHEA-COMP:9708"/>
        <dbReference type="ChEBI" id="CHEBI:30616"/>
        <dbReference type="ChEBI" id="CHEBI:33019"/>
        <dbReference type="ChEBI" id="CHEBI:57762"/>
        <dbReference type="ChEBI" id="CHEBI:78442"/>
        <dbReference type="ChEBI" id="CHEBI:78537"/>
        <dbReference type="ChEBI" id="CHEBI:456215"/>
        <dbReference type="EC" id="6.1.1.9"/>
    </reaction>
</comment>
<dbReference type="Gene3D" id="1.10.287.380">
    <property type="entry name" value="Valyl-tRNA synthetase, C-terminal domain"/>
    <property type="match status" value="1"/>
</dbReference>
<dbReference type="FunFam" id="1.10.730.10:FF:000014">
    <property type="entry name" value="Valine--tRNA ligase"/>
    <property type="match status" value="1"/>
</dbReference>
<evidence type="ECO:0000256" key="3">
    <source>
        <dbReference type="ARBA" id="ARBA00022490"/>
    </source>
</evidence>
<dbReference type="NCBIfam" id="TIGR00422">
    <property type="entry name" value="valS"/>
    <property type="match status" value="1"/>
</dbReference>
<feature type="domain" description="Methionyl/Valyl/Leucyl/Isoleucyl-tRNA synthetase anticodon-binding" evidence="14">
    <location>
        <begin position="608"/>
        <end position="753"/>
    </location>
</feature>
<dbReference type="GO" id="GO:0004832">
    <property type="term" value="F:valine-tRNA ligase activity"/>
    <property type="evidence" value="ECO:0007669"/>
    <property type="project" value="UniProtKB-UniRule"/>
</dbReference>
<keyword evidence="9 12" id="KW-0030">Aminoacyl-tRNA synthetase</keyword>
<dbReference type="KEGG" id="taqu:KDW03_04440"/>
<evidence type="ECO:0000256" key="9">
    <source>
        <dbReference type="ARBA" id="ARBA00023146"/>
    </source>
</evidence>
<comment type="subcellular location">
    <subcellularLocation>
        <location evidence="1 12">Cytoplasm</location>
    </subcellularLocation>
</comment>
<dbReference type="PROSITE" id="PS00178">
    <property type="entry name" value="AA_TRNA_LIGASE_I"/>
    <property type="match status" value="1"/>
</dbReference>
<dbReference type="SUPFAM" id="SSF52374">
    <property type="entry name" value="Nucleotidylyl transferase"/>
    <property type="match status" value="1"/>
</dbReference>
<dbReference type="FunFam" id="3.40.50.620:FF:000032">
    <property type="entry name" value="Valine--tRNA ligase"/>
    <property type="match status" value="1"/>
</dbReference>
<organism evidence="16 17">
    <name type="scientific">Thermospira aquatica</name>
    <dbReference type="NCBI Taxonomy" id="2828656"/>
    <lineage>
        <taxon>Bacteria</taxon>
        <taxon>Pseudomonadati</taxon>
        <taxon>Spirochaetota</taxon>
        <taxon>Spirochaetia</taxon>
        <taxon>Brevinematales</taxon>
        <taxon>Thermospiraceae</taxon>
        <taxon>Thermospira</taxon>
    </lineage>
</organism>
<dbReference type="GO" id="GO:0006438">
    <property type="term" value="P:valyl-tRNA aminoacylation"/>
    <property type="evidence" value="ECO:0007669"/>
    <property type="project" value="UniProtKB-UniRule"/>
</dbReference>
<protein>
    <recommendedName>
        <fullName evidence="12">Valine--tRNA ligase</fullName>
        <ecNumber evidence="12">6.1.1.9</ecNumber>
    </recommendedName>
    <alternativeName>
        <fullName evidence="12">Valyl-tRNA synthetase</fullName>
        <shortName evidence="12">ValRS</shortName>
    </alternativeName>
</protein>
<evidence type="ECO:0000259" key="14">
    <source>
        <dbReference type="Pfam" id="PF08264"/>
    </source>
</evidence>
<dbReference type="EC" id="6.1.1.9" evidence="12"/>
<feature type="binding site" evidence="12">
    <location>
        <position position="529"/>
    </location>
    <ligand>
        <name>ATP</name>
        <dbReference type="ChEBI" id="CHEBI:30616"/>
    </ligand>
</feature>
<dbReference type="PRINTS" id="PR00986">
    <property type="entry name" value="TRNASYNTHVAL"/>
</dbReference>
<dbReference type="InterPro" id="IPR002300">
    <property type="entry name" value="aa-tRNA-synth_Ia"/>
</dbReference>
<keyword evidence="3 12" id="KW-0963">Cytoplasm</keyword>
<dbReference type="GO" id="GO:0002161">
    <property type="term" value="F:aminoacyl-tRNA deacylase activity"/>
    <property type="evidence" value="ECO:0007669"/>
    <property type="project" value="InterPro"/>
</dbReference>
<comment type="function">
    <text evidence="12">Catalyzes the attachment of valine to tRNA(Val). As ValRS can inadvertently accommodate and process structurally similar amino acids such as threonine, to avoid such errors, it has a 'posttransfer' editing activity that hydrolyzes mischarged Thr-tRNA(Val) in a tRNA-dependent manner.</text>
</comment>
<evidence type="ECO:0000313" key="16">
    <source>
        <dbReference type="EMBL" id="URA11056.1"/>
    </source>
</evidence>
<feature type="domain" description="Aminoacyl-tRNA synthetase class Ia" evidence="13">
    <location>
        <begin position="19"/>
        <end position="563"/>
    </location>
</feature>
<feature type="domain" description="Valyl-tRNA synthetase tRNA-binding arm" evidence="15">
    <location>
        <begin position="815"/>
        <end position="877"/>
    </location>
</feature>
<dbReference type="RefSeq" id="WP_271436190.1">
    <property type="nucleotide sequence ID" value="NZ_CP073355.1"/>
</dbReference>
<dbReference type="FunFam" id="1.10.287.380:FF:000001">
    <property type="entry name" value="Valine--tRNA ligase"/>
    <property type="match status" value="1"/>
</dbReference>
<evidence type="ECO:0000256" key="11">
    <source>
        <dbReference type="ARBA" id="ARBA00060830"/>
    </source>
</evidence>
<dbReference type="CDD" id="cd07962">
    <property type="entry name" value="Anticodon_Ia_Val"/>
    <property type="match status" value="1"/>
</dbReference>
<reference evidence="16" key="2">
    <citation type="submission" date="2022-06" db="EMBL/GenBank/DDBJ databases">
        <title>Thermospira aquatica gen. nov., sp. nov.</title>
        <authorList>
            <person name="Ben Ali Gam Z."/>
            <person name="Labat M."/>
        </authorList>
    </citation>
    <scope>NUCLEOTIDE SEQUENCE</scope>
    <source>
        <strain evidence="16">F1F22</strain>
    </source>
</reference>
<dbReference type="Gene3D" id="1.10.730.10">
    <property type="entry name" value="Isoleucyl-tRNA Synthetase, Domain 1"/>
    <property type="match status" value="1"/>
</dbReference>
<dbReference type="Gene3D" id="3.40.50.620">
    <property type="entry name" value="HUPs"/>
    <property type="match status" value="2"/>
</dbReference>
<dbReference type="HAMAP" id="MF_02004">
    <property type="entry name" value="Val_tRNA_synth_type1"/>
    <property type="match status" value="1"/>
</dbReference>
<dbReference type="PANTHER" id="PTHR11946">
    <property type="entry name" value="VALYL-TRNA SYNTHETASES"/>
    <property type="match status" value="1"/>
</dbReference>
<evidence type="ECO:0000259" key="13">
    <source>
        <dbReference type="Pfam" id="PF00133"/>
    </source>
</evidence>
<evidence type="ECO:0000256" key="2">
    <source>
        <dbReference type="ARBA" id="ARBA00011245"/>
    </source>
</evidence>
<dbReference type="AlphaFoldDB" id="A0AAX3BI71"/>
<dbReference type="InterPro" id="IPR009080">
    <property type="entry name" value="tRNAsynth_Ia_anticodon-bd"/>
</dbReference>
<keyword evidence="7 12" id="KW-0648">Protein biosynthesis</keyword>
<evidence type="ECO:0000256" key="5">
    <source>
        <dbReference type="ARBA" id="ARBA00022741"/>
    </source>
</evidence>
<name>A0AAX3BI71_9SPIR</name>
<accession>A0AAX3BI71</accession>
<dbReference type="InterPro" id="IPR037118">
    <property type="entry name" value="Val-tRNA_synth_C_sf"/>
</dbReference>
<dbReference type="SUPFAM" id="SSF50677">
    <property type="entry name" value="ValRS/IleRS/LeuRS editing domain"/>
    <property type="match status" value="1"/>
</dbReference>
<evidence type="ECO:0000259" key="15">
    <source>
        <dbReference type="Pfam" id="PF10458"/>
    </source>
</evidence>
<evidence type="ECO:0000256" key="7">
    <source>
        <dbReference type="ARBA" id="ARBA00022917"/>
    </source>
</evidence>
<keyword evidence="5 12" id="KW-0547">Nucleotide-binding</keyword>
<evidence type="ECO:0000256" key="10">
    <source>
        <dbReference type="ARBA" id="ARBA00047552"/>
    </source>
</evidence>
<evidence type="ECO:0000256" key="4">
    <source>
        <dbReference type="ARBA" id="ARBA00022598"/>
    </source>
</evidence>
<dbReference type="GO" id="GO:0005524">
    <property type="term" value="F:ATP binding"/>
    <property type="evidence" value="ECO:0007669"/>
    <property type="project" value="UniProtKB-UniRule"/>
</dbReference>
<proteinExistence type="inferred from homology"/>
<evidence type="ECO:0000313" key="17">
    <source>
        <dbReference type="Proteomes" id="UP001056539"/>
    </source>
</evidence>
<dbReference type="SUPFAM" id="SSF46589">
    <property type="entry name" value="tRNA-binding arm"/>
    <property type="match status" value="1"/>
</dbReference>
<dbReference type="Pfam" id="PF08264">
    <property type="entry name" value="Anticodon_1"/>
    <property type="match status" value="1"/>
</dbReference>
<dbReference type="InterPro" id="IPR002303">
    <property type="entry name" value="Valyl-tRNA_ligase"/>
</dbReference>